<proteinExistence type="predicted"/>
<dbReference type="InterPro" id="IPR019587">
    <property type="entry name" value="Polyketide_cyclase/dehydratase"/>
</dbReference>
<evidence type="ECO:0000256" key="2">
    <source>
        <dbReference type="ARBA" id="ARBA00022723"/>
    </source>
</evidence>
<evidence type="ECO:0000256" key="1">
    <source>
        <dbReference type="ARBA" id="ARBA00001961"/>
    </source>
</evidence>
<dbReference type="VEuPathDB" id="FungiDB:H310_00747"/>
<evidence type="ECO:0000259" key="6">
    <source>
        <dbReference type="SMART" id="SM00702"/>
    </source>
</evidence>
<dbReference type="SMART" id="SM00702">
    <property type="entry name" value="P4Hc"/>
    <property type="match status" value="1"/>
</dbReference>
<reference evidence="7 8" key="1">
    <citation type="submission" date="2018-08" db="EMBL/GenBank/DDBJ databases">
        <title>Aphanomyces genome sequencing and annotation.</title>
        <authorList>
            <person name="Minardi D."/>
            <person name="Oidtmann B."/>
            <person name="Van Der Giezen M."/>
            <person name="Studholme D.J."/>
        </authorList>
    </citation>
    <scope>NUCLEOTIDE SEQUENCE [LARGE SCALE GENOMIC DNA]</scope>
    <source>
        <strain evidence="7 8">NJM0002</strain>
    </source>
</reference>
<comment type="caution">
    <text evidence="7">The sequence shown here is derived from an EMBL/GenBank/DDBJ whole genome shotgun (WGS) entry which is preliminary data.</text>
</comment>
<evidence type="ECO:0000256" key="4">
    <source>
        <dbReference type="ARBA" id="ARBA00023002"/>
    </source>
</evidence>
<dbReference type="EMBL" id="QUSY01000061">
    <property type="protein sequence ID" value="RHY33731.1"/>
    <property type="molecule type" value="Genomic_DNA"/>
</dbReference>
<dbReference type="PANTHER" id="PTHR10869">
    <property type="entry name" value="PROLYL 4-HYDROXYLASE ALPHA SUBUNIT"/>
    <property type="match status" value="1"/>
</dbReference>
<dbReference type="VEuPathDB" id="FungiDB:H310_00746"/>
<dbReference type="GO" id="GO:0004656">
    <property type="term" value="F:procollagen-proline 4-dioxygenase activity"/>
    <property type="evidence" value="ECO:0007669"/>
    <property type="project" value="TreeGrafter"/>
</dbReference>
<keyword evidence="5" id="KW-0408">Iron</keyword>
<dbReference type="Gene3D" id="2.60.120.620">
    <property type="entry name" value="q2cbj1_9rhob like domain"/>
    <property type="match status" value="2"/>
</dbReference>
<dbReference type="PANTHER" id="PTHR10869:SF226">
    <property type="entry name" value="PROLYL 4-HYDROXYLASE ALPHA SUBUNIT DOMAIN-CONTAINING PROTEIN"/>
    <property type="match status" value="1"/>
</dbReference>
<dbReference type="InterPro" id="IPR045054">
    <property type="entry name" value="P4HA-like"/>
</dbReference>
<evidence type="ECO:0000256" key="3">
    <source>
        <dbReference type="ARBA" id="ARBA00022964"/>
    </source>
</evidence>
<dbReference type="InterPro" id="IPR006620">
    <property type="entry name" value="Pro_4_hyd_alph"/>
</dbReference>
<name>A0A3R6YET8_9STRA</name>
<keyword evidence="8" id="KW-1185">Reference proteome</keyword>
<sequence>MWVSWGDQDSTAKRDLSMCSQALASFGAKAFGNHGVDVDHATLYDQMGNALAGQPWDAVVTATRVHVLLDQEVWVLARLPARDYIEDIQLVRYEAGQMYKAHTDYFTHVDVADELNHPASKSFSHWIQWVQQLNVIPPSHPLYPTHTNEFELQLASLLLQPNSFVNDALWTYIPPEWKAWMEKHVALQSDYIISSMVAAFQPVNPVVPLSFIRQRWEEVVGVPAAVFRFPLLAKYIEPNRHATLFVYLNNVGDGGETVFPMHPGFDTPINTTSAQDMPECSRGLAVRPQQGSGVLFYSKHPSGENDYRSLHGGCPPAKGSIKWGSNLFMWNVPAERGQRLWKLCPVNILASCHIAISTDPMSFLTTFDSSKTTRIQATSAQVFNVLKRVEHWPVWDVDLKKVILDTPTSTPLNNTKGTLFMKNYGGGEHPFAIQNVDESRHFEYFTRLPGADSVWYWTWSEDTKDGFVDMKMGVRVHGSAALLWRGALAPFLGGAFDKCLKNLKTLAEHGQVDGKDFSHLYH</sequence>
<dbReference type="SUPFAM" id="SSF55961">
    <property type="entry name" value="Bet v1-like"/>
    <property type="match status" value="1"/>
</dbReference>
<accession>A0A3R6YET8</accession>
<feature type="domain" description="Prolyl 4-hydroxylase alpha subunit" evidence="6">
    <location>
        <begin position="155"/>
        <end position="330"/>
    </location>
</feature>
<keyword evidence="2" id="KW-0479">Metal-binding</keyword>
<dbReference type="GO" id="GO:0031418">
    <property type="term" value="F:L-ascorbic acid binding"/>
    <property type="evidence" value="ECO:0007669"/>
    <property type="project" value="InterPro"/>
</dbReference>
<keyword evidence="4" id="KW-0560">Oxidoreductase</keyword>
<evidence type="ECO:0000313" key="8">
    <source>
        <dbReference type="Proteomes" id="UP000285060"/>
    </source>
</evidence>
<dbReference type="Pfam" id="PF10604">
    <property type="entry name" value="Polyketide_cyc2"/>
    <property type="match status" value="1"/>
</dbReference>
<keyword evidence="3" id="KW-0223">Dioxygenase</keyword>
<comment type="cofactor">
    <cofactor evidence="1">
        <name>L-ascorbate</name>
        <dbReference type="ChEBI" id="CHEBI:38290"/>
    </cofactor>
</comment>
<protein>
    <recommendedName>
        <fullName evidence="6">Prolyl 4-hydroxylase alpha subunit domain-containing protein</fullName>
    </recommendedName>
</protein>
<dbReference type="GO" id="GO:0005506">
    <property type="term" value="F:iron ion binding"/>
    <property type="evidence" value="ECO:0007669"/>
    <property type="project" value="InterPro"/>
</dbReference>
<dbReference type="Gene3D" id="3.30.530.20">
    <property type="match status" value="1"/>
</dbReference>
<organism evidence="7 8">
    <name type="scientific">Aphanomyces invadans</name>
    <dbReference type="NCBI Taxonomy" id="157072"/>
    <lineage>
        <taxon>Eukaryota</taxon>
        <taxon>Sar</taxon>
        <taxon>Stramenopiles</taxon>
        <taxon>Oomycota</taxon>
        <taxon>Saprolegniomycetes</taxon>
        <taxon>Saprolegniales</taxon>
        <taxon>Verrucalvaceae</taxon>
        <taxon>Aphanomyces</taxon>
    </lineage>
</organism>
<dbReference type="Proteomes" id="UP000285060">
    <property type="component" value="Unassembled WGS sequence"/>
</dbReference>
<dbReference type="GO" id="GO:0005783">
    <property type="term" value="C:endoplasmic reticulum"/>
    <property type="evidence" value="ECO:0007669"/>
    <property type="project" value="TreeGrafter"/>
</dbReference>
<evidence type="ECO:0000313" key="7">
    <source>
        <dbReference type="EMBL" id="RHY33731.1"/>
    </source>
</evidence>
<evidence type="ECO:0000256" key="5">
    <source>
        <dbReference type="ARBA" id="ARBA00023004"/>
    </source>
</evidence>
<dbReference type="InterPro" id="IPR023393">
    <property type="entry name" value="START-like_dom_sf"/>
</dbReference>
<gene>
    <name evidence="7" type="ORF">DYB32_001442</name>
</gene>
<dbReference type="AlphaFoldDB" id="A0A3R6YET8"/>